<protein>
    <recommendedName>
        <fullName evidence="4">C-type lectin domain-containing protein</fullName>
    </recommendedName>
</protein>
<reference evidence="2" key="1">
    <citation type="submission" date="2023-10" db="EMBL/GenBank/DDBJ databases">
        <authorList>
            <person name="Chen Y."/>
            <person name="Shah S."/>
            <person name="Dougan E. K."/>
            <person name="Thang M."/>
            <person name="Chan C."/>
        </authorList>
    </citation>
    <scope>NUCLEOTIDE SEQUENCE [LARGE SCALE GENOMIC DNA]</scope>
</reference>
<gene>
    <name evidence="2" type="ORF">PCOR1329_LOCUS64316</name>
</gene>
<dbReference type="CDD" id="cd00037">
    <property type="entry name" value="CLECT"/>
    <property type="match status" value="1"/>
</dbReference>
<feature type="non-terminal residue" evidence="2">
    <location>
        <position position="134"/>
    </location>
</feature>
<keyword evidence="3" id="KW-1185">Reference proteome</keyword>
<accession>A0ABN9W9P7</accession>
<proteinExistence type="predicted"/>
<dbReference type="Gene3D" id="3.10.100.10">
    <property type="entry name" value="Mannose-Binding Protein A, subunit A"/>
    <property type="match status" value="1"/>
</dbReference>
<evidence type="ECO:0008006" key="4">
    <source>
        <dbReference type="Google" id="ProtNLM"/>
    </source>
</evidence>
<feature type="region of interest" description="Disordered" evidence="1">
    <location>
        <begin position="1"/>
        <end position="62"/>
    </location>
</feature>
<organism evidence="2 3">
    <name type="scientific">Prorocentrum cordatum</name>
    <dbReference type="NCBI Taxonomy" id="2364126"/>
    <lineage>
        <taxon>Eukaryota</taxon>
        <taxon>Sar</taxon>
        <taxon>Alveolata</taxon>
        <taxon>Dinophyceae</taxon>
        <taxon>Prorocentrales</taxon>
        <taxon>Prorocentraceae</taxon>
        <taxon>Prorocentrum</taxon>
    </lineage>
</organism>
<evidence type="ECO:0000313" key="2">
    <source>
        <dbReference type="EMBL" id="CAK0881496.1"/>
    </source>
</evidence>
<dbReference type="InterPro" id="IPR016186">
    <property type="entry name" value="C-type_lectin-like/link_sf"/>
</dbReference>
<dbReference type="Proteomes" id="UP001189429">
    <property type="component" value="Unassembled WGS sequence"/>
</dbReference>
<sequence length="134" mass="14302">MGSAAEALDDAEAEEAEEAEEHSEDTPAPTAGEPPAPAASASEDGADDGEYQFVGWETPSGARDACQKVGRLAMPKTDQEKKGVLQAVKRAIAAGDMEDGWPRNAVWLAGRWNTSSEKWEWDDSTDIPELAGQK</sequence>
<evidence type="ECO:0000313" key="3">
    <source>
        <dbReference type="Proteomes" id="UP001189429"/>
    </source>
</evidence>
<dbReference type="EMBL" id="CAUYUJ010018193">
    <property type="protein sequence ID" value="CAK0881496.1"/>
    <property type="molecule type" value="Genomic_DNA"/>
</dbReference>
<comment type="caution">
    <text evidence="2">The sequence shown here is derived from an EMBL/GenBank/DDBJ whole genome shotgun (WGS) entry which is preliminary data.</text>
</comment>
<feature type="compositionally biased region" description="Acidic residues" evidence="1">
    <location>
        <begin position="7"/>
        <end position="23"/>
    </location>
</feature>
<evidence type="ECO:0000256" key="1">
    <source>
        <dbReference type="SAM" id="MobiDB-lite"/>
    </source>
</evidence>
<name>A0ABN9W9P7_9DINO</name>